<dbReference type="Proteomes" id="UP001304650">
    <property type="component" value="Chromosome"/>
</dbReference>
<comment type="similarity">
    <text evidence="3">Belongs to the glycosyl hydrolase 130 family.</text>
</comment>
<evidence type="ECO:0000256" key="3">
    <source>
        <dbReference type="ARBA" id="ARBA00024356"/>
    </source>
</evidence>
<dbReference type="GO" id="GO:0016787">
    <property type="term" value="F:hydrolase activity"/>
    <property type="evidence" value="ECO:0007669"/>
    <property type="project" value="UniProtKB-KW"/>
</dbReference>
<proteinExistence type="inferred from homology"/>
<dbReference type="Pfam" id="PF04041">
    <property type="entry name" value="Glyco_hydro_130"/>
    <property type="match status" value="1"/>
</dbReference>
<evidence type="ECO:0000256" key="2">
    <source>
        <dbReference type="ARBA" id="ARBA00022679"/>
    </source>
</evidence>
<dbReference type="GO" id="GO:0016757">
    <property type="term" value="F:glycosyltransferase activity"/>
    <property type="evidence" value="ECO:0007669"/>
    <property type="project" value="UniProtKB-KW"/>
</dbReference>
<dbReference type="InterPro" id="IPR007184">
    <property type="entry name" value="Mannoside_phosphorylase"/>
</dbReference>
<dbReference type="Gene3D" id="2.115.10.20">
    <property type="entry name" value="Glycosyl hydrolase domain, family 43"/>
    <property type="match status" value="1"/>
</dbReference>
<gene>
    <name evidence="4" type="ORF">MJB10_08650</name>
</gene>
<keyword evidence="5" id="KW-1185">Reference proteome</keyword>
<keyword evidence="4" id="KW-0378">Hydrolase</keyword>
<dbReference type="RefSeq" id="WP_314803552.1">
    <property type="nucleotide sequence ID" value="NZ_CP130319.1"/>
</dbReference>
<dbReference type="CDD" id="cd18612">
    <property type="entry name" value="GH130_Lin0857-like"/>
    <property type="match status" value="1"/>
</dbReference>
<accession>A0AA96RP08</accession>
<dbReference type="InterPro" id="IPR023296">
    <property type="entry name" value="Glyco_hydro_beta-prop_sf"/>
</dbReference>
<protein>
    <submittedName>
        <fullName evidence="4">Glycoside hydrolase family 130 protein</fullName>
    </submittedName>
</protein>
<dbReference type="SUPFAM" id="SSF75005">
    <property type="entry name" value="Arabinanase/levansucrase/invertase"/>
    <property type="match status" value="1"/>
</dbReference>
<sequence>MPPIRHTDNPIIKPSDVVPSRSDFEVVCVFNAGVARLGEEVILLLRVAERPRGSRADRHDAPIYNPQTGEVEVKSFHASMPGCDFSDSRFFRTPEGTYLTSLSHFRVARSRDGIRFDIPEQPSLFPANEYEEFGIEDPRVTKIGDTFYIVYAAVSRMGITGYMASTKDFVAFERHGVIFHPTNKDIAIFPEKINGKYYALHRPSPVFLGKKDIWLAESPDLHAWGNHRHLIGRAVDGWDSGHVGGSAVPFRTEQGWLEIYHGVDSNQEYSLGALLLDLEEPWRVLARSKNPIMKPEASYEKEGFFGNVVFTCGVLVEDGVVKLYYGASDTYIAYAELSLDEILESLV</sequence>
<evidence type="ECO:0000313" key="4">
    <source>
        <dbReference type="EMBL" id="WNR46147.1"/>
    </source>
</evidence>
<evidence type="ECO:0000313" key="5">
    <source>
        <dbReference type="Proteomes" id="UP001304650"/>
    </source>
</evidence>
<dbReference type="EMBL" id="CP130319">
    <property type="protein sequence ID" value="WNR46147.1"/>
    <property type="molecule type" value="Genomic_DNA"/>
</dbReference>
<evidence type="ECO:0000256" key="1">
    <source>
        <dbReference type="ARBA" id="ARBA00022676"/>
    </source>
</evidence>
<keyword evidence="2" id="KW-0808">Transferase</keyword>
<reference evidence="4" key="1">
    <citation type="submission" date="2022-02" db="EMBL/GenBank/DDBJ databases">
        <title>Paenibacillus sp. MBLB1832 Whole Genome Shotgun Sequencing.</title>
        <authorList>
            <person name="Hwang C.Y."/>
            <person name="Cho E.-S."/>
            <person name="Seo M.-J."/>
        </authorList>
    </citation>
    <scope>NUCLEOTIDE SEQUENCE</scope>
    <source>
        <strain evidence="4">MBLB1832</strain>
    </source>
</reference>
<dbReference type="AlphaFoldDB" id="A0AA96RP08"/>
<dbReference type="PANTHER" id="PTHR34106:SF5">
    <property type="entry name" value="GLYCOSIDASE"/>
    <property type="match status" value="1"/>
</dbReference>
<name>A0AA96RP08_9BACL</name>
<organism evidence="4 5">
    <name type="scientific">Paenibacillus roseopurpureus</name>
    <dbReference type="NCBI Taxonomy" id="2918901"/>
    <lineage>
        <taxon>Bacteria</taxon>
        <taxon>Bacillati</taxon>
        <taxon>Bacillota</taxon>
        <taxon>Bacilli</taxon>
        <taxon>Bacillales</taxon>
        <taxon>Paenibacillaceae</taxon>
        <taxon>Paenibacillus</taxon>
    </lineage>
</organism>
<keyword evidence="1" id="KW-0328">Glycosyltransferase</keyword>
<dbReference type="PANTHER" id="PTHR34106">
    <property type="entry name" value="GLYCOSIDASE"/>
    <property type="match status" value="1"/>
</dbReference>
<dbReference type="KEGG" id="proo:MJB10_08650"/>
<dbReference type="PIRSF" id="PIRSF016202">
    <property type="entry name" value="PH1107"/>
    <property type="match status" value="1"/>
</dbReference>